<dbReference type="InterPro" id="IPR042099">
    <property type="entry name" value="ANL_N_sf"/>
</dbReference>
<keyword evidence="2" id="KW-1185">Reference proteome</keyword>
<accession>A0ABT5U0E7</accession>
<dbReference type="InterPro" id="IPR017523">
    <property type="entry name" value="Rv3268"/>
</dbReference>
<name>A0ABT5U0E7_9MICO</name>
<sequence length="242" mass="25223">MPEPLPLRLLTALAADGAAPRLTWYGPDGERTELSGRVLANWVTKAANLLLEEGDAGPGTRVLVDLPVHWRALVWALGSWTAGAEVVLAEDRRADDDAQVVVTSRPERAGADVDLVLAVALPALAMRWDGPDLPAGVVDAAAELMTYGDQLGFAPPPADADVALDGDPPVLHGELGQWSAGAAGQVGAAEGARVLLRPGTLRELLSRAVGLWQAGGSVVLLGPDVPEAQVEQVAQVERADVR</sequence>
<dbReference type="Gene3D" id="3.40.50.12780">
    <property type="entry name" value="N-terminal domain of ligase-like"/>
    <property type="match status" value="1"/>
</dbReference>
<reference evidence="1" key="1">
    <citation type="submission" date="2023-02" db="EMBL/GenBank/DDBJ databases">
        <title>Georgenia sp.10Sc9-8, isolated from a soil sample collected from the Taklamakan desert.</title>
        <authorList>
            <person name="Liu S."/>
        </authorList>
    </citation>
    <scope>NUCLEOTIDE SEQUENCE</scope>
    <source>
        <strain evidence="1">10Sc9-8</strain>
    </source>
</reference>
<proteinExistence type="predicted"/>
<protein>
    <submittedName>
        <fullName evidence="1">TIGR03089 family protein</fullName>
    </submittedName>
</protein>
<dbReference type="EMBL" id="JARACI010001146">
    <property type="protein sequence ID" value="MDD9207719.1"/>
    <property type="molecule type" value="Genomic_DNA"/>
</dbReference>
<gene>
    <name evidence="1" type="ORF">PU560_14780</name>
</gene>
<dbReference type="SUPFAM" id="SSF56801">
    <property type="entry name" value="Acetyl-CoA synthetase-like"/>
    <property type="match status" value="1"/>
</dbReference>
<evidence type="ECO:0000313" key="2">
    <source>
        <dbReference type="Proteomes" id="UP001165561"/>
    </source>
</evidence>
<organism evidence="1 2">
    <name type="scientific">Georgenia halotolerans</name>
    <dbReference type="NCBI Taxonomy" id="3028317"/>
    <lineage>
        <taxon>Bacteria</taxon>
        <taxon>Bacillati</taxon>
        <taxon>Actinomycetota</taxon>
        <taxon>Actinomycetes</taxon>
        <taxon>Micrococcales</taxon>
        <taxon>Bogoriellaceae</taxon>
        <taxon>Georgenia</taxon>
    </lineage>
</organism>
<dbReference type="NCBIfam" id="TIGR03089">
    <property type="entry name" value="TIGR03089 family protein"/>
    <property type="match status" value="1"/>
</dbReference>
<comment type="caution">
    <text evidence="1">The sequence shown here is derived from an EMBL/GenBank/DDBJ whole genome shotgun (WGS) entry which is preliminary data.</text>
</comment>
<evidence type="ECO:0000313" key="1">
    <source>
        <dbReference type="EMBL" id="MDD9207719.1"/>
    </source>
</evidence>
<dbReference type="Proteomes" id="UP001165561">
    <property type="component" value="Unassembled WGS sequence"/>
</dbReference>